<evidence type="ECO:0000313" key="4">
    <source>
        <dbReference type="EMBL" id="TKJ40096.1"/>
    </source>
</evidence>
<keyword evidence="2" id="KW-0732">Signal</keyword>
<protein>
    <recommendedName>
        <fullName evidence="3">Peptidase MA-like domain-containing protein</fullName>
    </recommendedName>
</protein>
<keyword evidence="1" id="KW-1133">Transmembrane helix</keyword>
<accession>A0A532UYT8</accession>
<dbReference type="Proteomes" id="UP000319619">
    <property type="component" value="Unassembled WGS sequence"/>
</dbReference>
<evidence type="ECO:0000259" key="3">
    <source>
        <dbReference type="Pfam" id="PF13485"/>
    </source>
</evidence>
<evidence type="ECO:0000256" key="2">
    <source>
        <dbReference type="SAM" id="SignalP"/>
    </source>
</evidence>
<reference evidence="4 5" key="1">
    <citation type="submission" date="2017-06" db="EMBL/GenBank/DDBJ databases">
        <title>Novel microbial phyla capable of carbon fixation and sulfur reduction in deep-sea sediments.</title>
        <authorList>
            <person name="Huang J."/>
            <person name="Baker B."/>
            <person name="Wang Y."/>
        </authorList>
    </citation>
    <scope>NUCLEOTIDE SEQUENCE [LARGE SCALE GENOMIC DNA]</scope>
    <source>
        <strain evidence="4">B3_LCP</strain>
    </source>
</reference>
<gene>
    <name evidence="4" type="ORF">CEE37_10190</name>
</gene>
<organism evidence="4 5">
    <name type="scientific">candidate division LCP-89 bacterium B3_LCP</name>
    <dbReference type="NCBI Taxonomy" id="2012998"/>
    <lineage>
        <taxon>Bacteria</taxon>
        <taxon>Pseudomonadati</taxon>
        <taxon>Bacteria division LCP-89</taxon>
    </lineage>
</organism>
<feature type="chain" id="PRO_5021897799" description="Peptidase MA-like domain-containing protein" evidence="2">
    <location>
        <begin position="20"/>
        <end position="303"/>
    </location>
</feature>
<name>A0A532UYT8_UNCL8</name>
<comment type="caution">
    <text evidence="4">The sequence shown here is derived from an EMBL/GenBank/DDBJ whole genome shotgun (WGS) entry which is preliminary data.</text>
</comment>
<dbReference type="Pfam" id="PF13485">
    <property type="entry name" value="Peptidase_MA_2"/>
    <property type="match status" value="1"/>
</dbReference>
<evidence type="ECO:0000313" key="5">
    <source>
        <dbReference type="Proteomes" id="UP000319619"/>
    </source>
</evidence>
<evidence type="ECO:0000256" key="1">
    <source>
        <dbReference type="SAM" id="Phobius"/>
    </source>
</evidence>
<dbReference type="InterPro" id="IPR039568">
    <property type="entry name" value="Peptidase_MA-like_dom"/>
</dbReference>
<feature type="domain" description="Peptidase MA-like" evidence="3">
    <location>
        <begin position="92"/>
        <end position="250"/>
    </location>
</feature>
<feature type="signal peptide" evidence="2">
    <location>
        <begin position="1"/>
        <end position="19"/>
    </location>
</feature>
<keyword evidence="1" id="KW-0472">Membrane</keyword>
<sequence length="303" mass="34362">MSKFRWVLVIILLLQSAAASLTTRDWKEESNAHFQVYHHDTDASNVTALLKALIPIKIDLEEQLQIKLAFPARIFLTSNQEEFDRITGGRLPVWSQGVSFPTTGVIVLKSPGFSHDMSTFHKTAAHELVHLIIGVRTGNNIPRWLNEGLAQMLSGEGPGKPMARLSRALWSGTLISLKSIEHVDSFSHSQADLAYLQSYHAAEFLIKQYGWEALHEIMGYLNQNLPFDDALYRTLEMDSTGFEAAWLASLNRSYRWVILLDLHLYLFLGATILVIAAGISVIRRRKKIYRKWEAEDGPQEDIF</sequence>
<dbReference type="AlphaFoldDB" id="A0A532UYT8"/>
<keyword evidence="1" id="KW-0812">Transmembrane</keyword>
<dbReference type="EMBL" id="NJBN01000006">
    <property type="protein sequence ID" value="TKJ40096.1"/>
    <property type="molecule type" value="Genomic_DNA"/>
</dbReference>
<proteinExistence type="predicted"/>
<feature type="transmembrane region" description="Helical" evidence="1">
    <location>
        <begin position="262"/>
        <end position="282"/>
    </location>
</feature>